<evidence type="ECO:0008006" key="8">
    <source>
        <dbReference type="Google" id="ProtNLM"/>
    </source>
</evidence>
<keyword evidence="7" id="KW-1185">Reference proteome</keyword>
<evidence type="ECO:0000256" key="5">
    <source>
        <dbReference type="SAM" id="Phobius"/>
    </source>
</evidence>
<evidence type="ECO:0000256" key="3">
    <source>
        <dbReference type="ARBA" id="ARBA00022989"/>
    </source>
</evidence>
<dbReference type="Gene3D" id="1.20.1540.10">
    <property type="entry name" value="Rhomboid-like"/>
    <property type="match status" value="1"/>
</dbReference>
<feature type="transmembrane region" description="Helical" evidence="5">
    <location>
        <begin position="144"/>
        <end position="168"/>
    </location>
</feature>
<feature type="transmembrane region" description="Helical" evidence="5">
    <location>
        <begin position="58"/>
        <end position="84"/>
    </location>
</feature>
<comment type="subcellular location">
    <subcellularLocation>
        <location evidence="1">Membrane</location>
        <topology evidence="1">Multi-pass membrane protein</topology>
    </subcellularLocation>
</comment>
<sequence>MNWLDKLERKFGKYSIPNLMMYVVLLNFFVYLLIIFDKSNTVLFKLTLIPDLVLKGEVWRLLTFIFIPPTMSPFWIIITLYFYYLAGRGLEQEWGSFKLNIYYLFGMLATIISSFIIGGPANATYINLSLFLAFARIYPDYEILLFFVIPVKVKYIAYVNWFIIIYGVVSQPLWSYKIAAVVAVINYFIFFGRDIVTNGVRRQKVYNRRRKFKSEIPYKDYIHKCVICGVTEKDDPNMEFRYCSKCNGYYEYCMKHINNHEHK</sequence>
<gene>
    <name evidence="6" type="ORF">KQI89_01405</name>
</gene>
<evidence type="ECO:0000256" key="4">
    <source>
        <dbReference type="ARBA" id="ARBA00023136"/>
    </source>
</evidence>
<feature type="transmembrane region" description="Helical" evidence="5">
    <location>
        <begin position="174"/>
        <end position="192"/>
    </location>
</feature>
<dbReference type="SUPFAM" id="SSF144091">
    <property type="entry name" value="Rhomboid-like"/>
    <property type="match status" value="1"/>
</dbReference>
<protein>
    <recommendedName>
        <fullName evidence="8">Peptidase S54 rhomboid domain-containing protein</fullName>
    </recommendedName>
</protein>
<dbReference type="Proteomes" id="UP000736583">
    <property type="component" value="Unassembled WGS sequence"/>
</dbReference>
<dbReference type="InterPro" id="IPR035952">
    <property type="entry name" value="Rhomboid-like_sf"/>
</dbReference>
<evidence type="ECO:0000256" key="2">
    <source>
        <dbReference type="ARBA" id="ARBA00022692"/>
    </source>
</evidence>
<organism evidence="6 7">
    <name type="scientific">Clostridium simiarum</name>
    <dbReference type="NCBI Taxonomy" id="2841506"/>
    <lineage>
        <taxon>Bacteria</taxon>
        <taxon>Bacillati</taxon>
        <taxon>Bacillota</taxon>
        <taxon>Clostridia</taxon>
        <taxon>Eubacteriales</taxon>
        <taxon>Clostridiaceae</taxon>
        <taxon>Clostridium</taxon>
    </lineage>
</organism>
<evidence type="ECO:0000256" key="1">
    <source>
        <dbReference type="ARBA" id="ARBA00004141"/>
    </source>
</evidence>
<accession>A0ABS6EWB3</accession>
<feature type="transmembrane region" description="Helical" evidence="5">
    <location>
        <begin position="104"/>
        <end position="132"/>
    </location>
</feature>
<evidence type="ECO:0000313" key="7">
    <source>
        <dbReference type="Proteomes" id="UP000736583"/>
    </source>
</evidence>
<evidence type="ECO:0000313" key="6">
    <source>
        <dbReference type="EMBL" id="MBU5590410.1"/>
    </source>
</evidence>
<name>A0ABS6EWB3_9CLOT</name>
<dbReference type="EMBL" id="JAHLQL010000001">
    <property type="protein sequence ID" value="MBU5590410.1"/>
    <property type="molecule type" value="Genomic_DNA"/>
</dbReference>
<dbReference type="RefSeq" id="WP_032121390.1">
    <property type="nucleotide sequence ID" value="NZ_JAHLQL010000001.1"/>
</dbReference>
<keyword evidence="4 5" id="KW-0472">Membrane</keyword>
<reference evidence="6 7" key="1">
    <citation type="submission" date="2021-06" db="EMBL/GenBank/DDBJ databases">
        <authorList>
            <person name="Sun Q."/>
            <person name="Li D."/>
        </authorList>
    </citation>
    <scope>NUCLEOTIDE SEQUENCE [LARGE SCALE GENOMIC DNA]</scope>
    <source>
        <strain evidence="6 7">MSJ-4</strain>
    </source>
</reference>
<comment type="caution">
    <text evidence="6">The sequence shown here is derived from an EMBL/GenBank/DDBJ whole genome shotgun (WGS) entry which is preliminary data.</text>
</comment>
<proteinExistence type="predicted"/>
<feature type="transmembrane region" description="Helical" evidence="5">
    <location>
        <begin position="20"/>
        <end position="37"/>
    </location>
</feature>
<keyword evidence="2 5" id="KW-0812">Transmembrane</keyword>
<keyword evidence="3 5" id="KW-1133">Transmembrane helix</keyword>